<evidence type="ECO:0000256" key="2">
    <source>
        <dbReference type="ARBA" id="ARBA00023157"/>
    </source>
</evidence>
<evidence type="ECO:0000313" key="7">
    <source>
        <dbReference type="EMBL" id="KAG5831789.1"/>
    </source>
</evidence>
<dbReference type="InterPro" id="IPR055355">
    <property type="entry name" value="ZP-C"/>
</dbReference>
<dbReference type="EMBL" id="JAFIRN010000017">
    <property type="protein sequence ID" value="KAG5831789.1"/>
    <property type="molecule type" value="Genomic_DNA"/>
</dbReference>
<dbReference type="PROSITE" id="PS51034">
    <property type="entry name" value="ZP_2"/>
    <property type="match status" value="1"/>
</dbReference>
<feature type="chain" id="PRO_5038571631" description="ZP domain-containing protein" evidence="5">
    <location>
        <begin position="19"/>
        <end position="719"/>
    </location>
</feature>
<evidence type="ECO:0000256" key="1">
    <source>
        <dbReference type="ARBA" id="ARBA00022729"/>
    </source>
</evidence>
<keyword evidence="8" id="KW-1185">Reference proteome</keyword>
<evidence type="ECO:0000256" key="4">
    <source>
        <dbReference type="SAM" id="Phobius"/>
    </source>
</evidence>
<dbReference type="Pfam" id="PF00100">
    <property type="entry name" value="Zona_pellucida"/>
    <property type="match status" value="1"/>
</dbReference>
<keyword evidence="4" id="KW-0812">Transmembrane</keyword>
<evidence type="ECO:0000256" key="3">
    <source>
        <dbReference type="ARBA" id="ARBA00023180"/>
    </source>
</evidence>
<dbReference type="AlphaFoldDB" id="A0A9D3LLN7"/>
<sequence>MSLCTTLLLSFLVVQTHTFDFQGGLMTFMPVKRHSNGTISVSFHYKESYRGPCAHQLSWGCGSGDCGQTILAGVTDADKDVSDQRLWCQSEGLILRSLPSDEPFTLRDTGCCWVSNLNNAVDWTLVTTVDMGTRSDTHNLNKSPVMTTVPTIRIAQNCFTTFPLLSHDPDGDQVRCRFEQANTCEKNSCLQHPNFTLNETLCTLQMNNTPSIGVHVFKMVVEDYPTQAITLSYSNGDSSVRNPLDLSVNNSNLVPLSQLPLHFAVEIGSPLATCGSGVVRPQFLFPTPVHGDVHYAVLGQPLTLTLRAQATDSLIYDFQLSGPYNMTKNSFQNDSNGIVQVYVTWTPQENDVFQHLPVCFTAETRESQSEMRCIVVIVERDTLLSVDADISCMDSTISMTLPKDRMQGVEASQLHLKDPTCSLYSNETHIMATFSLSSCGTQILDNGDHIMFKNEINSVKETSVITRRNLVKIPFSCSYPKQAYVSANFRNHKSDYVFTETGFGSFSFSFDFYTDNTFQSKIAPTSYPVEVKLLDKIHVGIHGHSSLSNLVLFVDSCKATPDDNPNNALFYDIIKNGCALDETLIISPGNKTEFKFEIQAFKFSGEFEEVYISCSVIMCDATSSQSRCAQGCVSNPISRRKRELLFQTHKHIITQGPLQLQRHTSSISDRSSSANQSLNAGTLVFAGLFVAAVLVLAGVMVYYRRSIKPLDRTYLLSSS</sequence>
<name>A0A9D3LLN7_ANGAN</name>
<evidence type="ECO:0000313" key="8">
    <source>
        <dbReference type="Proteomes" id="UP001044222"/>
    </source>
</evidence>
<keyword evidence="3" id="KW-0325">Glycoprotein</keyword>
<dbReference type="InterPro" id="IPR055356">
    <property type="entry name" value="ZP-N"/>
</dbReference>
<dbReference type="Gene3D" id="2.60.40.4100">
    <property type="entry name" value="Zona pellucida, ZP-C domain"/>
    <property type="match status" value="1"/>
</dbReference>
<organism evidence="7 8">
    <name type="scientific">Anguilla anguilla</name>
    <name type="common">European freshwater eel</name>
    <name type="synonym">Muraena anguilla</name>
    <dbReference type="NCBI Taxonomy" id="7936"/>
    <lineage>
        <taxon>Eukaryota</taxon>
        <taxon>Metazoa</taxon>
        <taxon>Chordata</taxon>
        <taxon>Craniata</taxon>
        <taxon>Vertebrata</taxon>
        <taxon>Euteleostomi</taxon>
        <taxon>Actinopterygii</taxon>
        <taxon>Neopterygii</taxon>
        <taxon>Teleostei</taxon>
        <taxon>Anguilliformes</taxon>
        <taxon>Anguillidae</taxon>
        <taxon>Anguilla</taxon>
    </lineage>
</organism>
<keyword evidence="4" id="KW-1133">Transmembrane helix</keyword>
<proteinExistence type="predicted"/>
<dbReference type="InterPro" id="IPR042235">
    <property type="entry name" value="ZP-C_dom"/>
</dbReference>
<protein>
    <recommendedName>
        <fullName evidence="6">ZP domain-containing protein</fullName>
    </recommendedName>
</protein>
<feature type="signal peptide" evidence="5">
    <location>
        <begin position="1"/>
        <end position="18"/>
    </location>
</feature>
<comment type="caution">
    <text evidence="7">The sequence shown here is derived from an EMBL/GenBank/DDBJ whole genome shotgun (WGS) entry which is preliminary data.</text>
</comment>
<dbReference type="PRINTS" id="PR00023">
    <property type="entry name" value="ZPELLUCIDA"/>
</dbReference>
<dbReference type="Gene3D" id="2.60.40.3210">
    <property type="entry name" value="Zona pellucida, ZP-N domain"/>
    <property type="match status" value="1"/>
</dbReference>
<evidence type="ECO:0000259" key="6">
    <source>
        <dbReference type="PROSITE" id="PS51034"/>
    </source>
</evidence>
<evidence type="ECO:0000256" key="5">
    <source>
        <dbReference type="SAM" id="SignalP"/>
    </source>
</evidence>
<gene>
    <name evidence="7" type="ORF">ANANG_G00282910</name>
</gene>
<dbReference type="InterPro" id="IPR048290">
    <property type="entry name" value="ZP_chr"/>
</dbReference>
<keyword evidence="4" id="KW-0472">Membrane</keyword>
<dbReference type="InterPro" id="IPR001507">
    <property type="entry name" value="ZP_dom"/>
</dbReference>
<keyword evidence="1 5" id="KW-0732">Signal</keyword>
<accession>A0A9D3LLN7</accession>
<feature type="domain" description="ZP" evidence="6">
    <location>
        <begin position="391"/>
        <end position="635"/>
    </location>
</feature>
<dbReference type="SMART" id="SM00241">
    <property type="entry name" value="ZP"/>
    <property type="match status" value="1"/>
</dbReference>
<dbReference type="Proteomes" id="UP001044222">
    <property type="component" value="Chromosome 17"/>
</dbReference>
<dbReference type="OMA" id="GRWCQSE"/>
<dbReference type="PANTHER" id="PTHR14002:SF59">
    <property type="entry name" value="CUB AND ZONA PELLUCIDA-LIKE DOMAIN-CONTAINING PROTEIN 1-RELATED"/>
    <property type="match status" value="1"/>
</dbReference>
<dbReference type="Pfam" id="PF23344">
    <property type="entry name" value="ZP-N"/>
    <property type="match status" value="1"/>
</dbReference>
<dbReference type="PANTHER" id="PTHR14002">
    <property type="entry name" value="ENDOGLIN/TGF-BETA RECEPTOR TYPE III"/>
    <property type="match status" value="1"/>
</dbReference>
<feature type="transmembrane region" description="Helical" evidence="4">
    <location>
        <begin position="680"/>
        <end position="703"/>
    </location>
</feature>
<dbReference type="OrthoDB" id="10063988at2759"/>
<keyword evidence="2" id="KW-1015">Disulfide bond</keyword>
<reference evidence="7" key="1">
    <citation type="submission" date="2021-01" db="EMBL/GenBank/DDBJ databases">
        <title>A chromosome-scale assembly of European eel, Anguilla anguilla.</title>
        <authorList>
            <person name="Henkel C."/>
            <person name="Jong-Raadsen S.A."/>
            <person name="Dufour S."/>
            <person name="Weltzien F.-A."/>
            <person name="Palstra A.P."/>
            <person name="Pelster B."/>
            <person name="Spaink H.P."/>
            <person name="Van Den Thillart G.E."/>
            <person name="Jansen H."/>
            <person name="Zahm M."/>
            <person name="Klopp C."/>
            <person name="Cedric C."/>
            <person name="Louis A."/>
            <person name="Berthelot C."/>
            <person name="Parey E."/>
            <person name="Roest Crollius H."/>
            <person name="Montfort J."/>
            <person name="Robinson-Rechavi M."/>
            <person name="Bucao C."/>
            <person name="Bouchez O."/>
            <person name="Gislard M."/>
            <person name="Lluch J."/>
            <person name="Milhes M."/>
            <person name="Lampietro C."/>
            <person name="Lopez Roques C."/>
            <person name="Donnadieu C."/>
            <person name="Braasch I."/>
            <person name="Desvignes T."/>
            <person name="Postlethwait J."/>
            <person name="Bobe J."/>
            <person name="Guiguen Y."/>
            <person name="Dirks R."/>
        </authorList>
    </citation>
    <scope>NUCLEOTIDE SEQUENCE</scope>
    <source>
        <strain evidence="7">Tag_6206</strain>
        <tissue evidence="7">Liver</tissue>
    </source>
</reference>